<dbReference type="Proteomes" id="UP001053296">
    <property type="component" value="Chromosome"/>
</dbReference>
<keyword evidence="2" id="KW-1185">Reference proteome</keyword>
<accession>A0ABM7P7D3</accession>
<sequence length="322" mass="33059">MTISSTETKTIYGGNGATGTFAIPFMFLCDDDIEVVLTDAEGIEYTQVPGTDYQLSGAGEQNGGTCTLTVPPEGGQILVIRRSPNMVQEVDYVENDAFPAATHEAALDKLTMICQALSERLDRTISFRVSSAVSGVALPEPSSDRFLAWNGDGDNLVNRDVAAMDALILPVSVSQGGTGAITPVSALTNLGFGAVGKAVAGCELIDDILNIIDGEDTLLRADVSKELEVGFTATATAMTTATPSPATGALQTIDTSGGAVDLGVPVAAGVIRFVASGDNALNPSASYGSIDGEYDTVIGLAQGEIVSDGTNHFLTIVNGVSA</sequence>
<dbReference type="EMBL" id="AP024485">
    <property type="protein sequence ID" value="BCS88865.1"/>
    <property type="molecule type" value="Genomic_DNA"/>
</dbReference>
<gene>
    <name evidence="1" type="ORF">PSDVSF_21070</name>
</gene>
<protein>
    <recommendedName>
        <fullName evidence="3">Tail fiber protein</fullName>
    </recommendedName>
</protein>
<dbReference type="RefSeq" id="WP_229590862.1">
    <property type="nucleotide sequence ID" value="NZ_AP024485.1"/>
</dbReference>
<evidence type="ECO:0000313" key="1">
    <source>
        <dbReference type="EMBL" id="BCS88865.1"/>
    </source>
</evidence>
<reference evidence="1" key="1">
    <citation type="journal article" date="2022" name="Arch. Microbiol.">
        <title>Pseudodesulfovibrio sediminis sp. nov., a mesophilic and neutrophilic sulfate-reducing bacterium isolated from sediment of a brackish lake.</title>
        <authorList>
            <person name="Takahashi A."/>
            <person name="Kojima H."/>
            <person name="Watanabe M."/>
            <person name="Fukui M."/>
        </authorList>
    </citation>
    <scope>NUCLEOTIDE SEQUENCE</scope>
    <source>
        <strain evidence="1">SF6</strain>
    </source>
</reference>
<evidence type="ECO:0008006" key="3">
    <source>
        <dbReference type="Google" id="ProtNLM"/>
    </source>
</evidence>
<proteinExistence type="predicted"/>
<organism evidence="1 2">
    <name type="scientific">Pseudodesulfovibrio sediminis</name>
    <dbReference type="NCBI Taxonomy" id="2810563"/>
    <lineage>
        <taxon>Bacteria</taxon>
        <taxon>Pseudomonadati</taxon>
        <taxon>Thermodesulfobacteriota</taxon>
        <taxon>Desulfovibrionia</taxon>
        <taxon>Desulfovibrionales</taxon>
        <taxon>Desulfovibrionaceae</taxon>
    </lineage>
</organism>
<name>A0ABM7P7D3_9BACT</name>
<evidence type="ECO:0000313" key="2">
    <source>
        <dbReference type="Proteomes" id="UP001053296"/>
    </source>
</evidence>